<keyword evidence="1" id="KW-1133">Transmembrane helix</keyword>
<keyword evidence="1" id="KW-0472">Membrane</keyword>
<dbReference type="Proteomes" id="UP000320235">
    <property type="component" value="Unassembled WGS sequence"/>
</dbReference>
<evidence type="ECO:0000313" key="2">
    <source>
        <dbReference type="EMBL" id="TQM25281.1"/>
    </source>
</evidence>
<organism evidence="2 3">
    <name type="scientific">Microbacterium kyungheense</name>
    <dbReference type="NCBI Taxonomy" id="1263636"/>
    <lineage>
        <taxon>Bacteria</taxon>
        <taxon>Bacillati</taxon>
        <taxon>Actinomycetota</taxon>
        <taxon>Actinomycetes</taxon>
        <taxon>Micrococcales</taxon>
        <taxon>Microbacteriaceae</taxon>
        <taxon>Microbacterium</taxon>
    </lineage>
</organism>
<gene>
    <name evidence="2" type="ORF">FB391_2745</name>
</gene>
<feature type="transmembrane region" description="Helical" evidence="1">
    <location>
        <begin position="56"/>
        <end position="74"/>
    </location>
</feature>
<evidence type="ECO:0008006" key="4">
    <source>
        <dbReference type="Google" id="ProtNLM"/>
    </source>
</evidence>
<evidence type="ECO:0000256" key="1">
    <source>
        <dbReference type="SAM" id="Phobius"/>
    </source>
</evidence>
<feature type="transmembrane region" description="Helical" evidence="1">
    <location>
        <begin position="24"/>
        <end position="44"/>
    </location>
</feature>
<name>A0A543EUN2_9MICO</name>
<feature type="transmembrane region" description="Helical" evidence="1">
    <location>
        <begin position="80"/>
        <end position="99"/>
    </location>
</feature>
<proteinExistence type="predicted"/>
<keyword evidence="1" id="KW-0812">Transmembrane</keyword>
<reference evidence="2 3" key="1">
    <citation type="submission" date="2019-06" db="EMBL/GenBank/DDBJ databases">
        <title>Sequencing the genomes of 1000 actinobacteria strains.</title>
        <authorList>
            <person name="Klenk H.-P."/>
        </authorList>
    </citation>
    <scope>NUCLEOTIDE SEQUENCE [LARGE SCALE GENOMIC DNA]</scope>
    <source>
        <strain evidence="2 3">DSM 105492</strain>
    </source>
</reference>
<dbReference type="EMBL" id="VFPE01000003">
    <property type="protein sequence ID" value="TQM25281.1"/>
    <property type="molecule type" value="Genomic_DNA"/>
</dbReference>
<evidence type="ECO:0000313" key="3">
    <source>
        <dbReference type="Proteomes" id="UP000320235"/>
    </source>
</evidence>
<protein>
    <recommendedName>
        <fullName evidence="4">DoxX-like protein</fullName>
    </recommendedName>
</protein>
<feature type="transmembrane region" description="Helical" evidence="1">
    <location>
        <begin position="106"/>
        <end position="128"/>
    </location>
</feature>
<sequence>MRPVDRLTGAPATAAAFLEKGPPALITLSWLLLIALVGGILALIDGILRVRGKGNTIVGIIEIVVAALFVLSLFLPGIPFGSLVLAIATLIVVVIGIVFRGRQGVGIAIAALAVIALWIVLVNHWLVIPGIN</sequence>
<dbReference type="AlphaFoldDB" id="A0A543EUN2"/>
<comment type="caution">
    <text evidence="2">The sequence shown here is derived from an EMBL/GenBank/DDBJ whole genome shotgun (WGS) entry which is preliminary data.</text>
</comment>
<keyword evidence="3" id="KW-1185">Reference proteome</keyword>
<accession>A0A543EUN2</accession>